<evidence type="ECO:0000256" key="4">
    <source>
        <dbReference type="ARBA" id="ARBA00022989"/>
    </source>
</evidence>
<dbReference type="RefSeq" id="WP_092445935.1">
    <property type="nucleotide sequence ID" value="NZ_LT629774.1"/>
</dbReference>
<feature type="transmembrane region" description="Helical" evidence="6">
    <location>
        <begin position="367"/>
        <end position="387"/>
    </location>
</feature>
<dbReference type="Proteomes" id="UP000198963">
    <property type="component" value="Chromosome I"/>
</dbReference>
<feature type="transmembrane region" description="Helical" evidence="6">
    <location>
        <begin position="273"/>
        <end position="292"/>
    </location>
</feature>
<organism evidence="7 8">
    <name type="scientific">Winogradskyella sediminis</name>
    <dbReference type="NCBI Taxonomy" id="1382466"/>
    <lineage>
        <taxon>Bacteria</taxon>
        <taxon>Pseudomonadati</taxon>
        <taxon>Bacteroidota</taxon>
        <taxon>Flavobacteriia</taxon>
        <taxon>Flavobacteriales</taxon>
        <taxon>Flavobacteriaceae</taxon>
        <taxon>Winogradskyella</taxon>
    </lineage>
</organism>
<evidence type="ECO:0000256" key="5">
    <source>
        <dbReference type="ARBA" id="ARBA00023136"/>
    </source>
</evidence>
<evidence type="ECO:0000256" key="2">
    <source>
        <dbReference type="ARBA" id="ARBA00022475"/>
    </source>
</evidence>
<feature type="transmembrane region" description="Helical" evidence="6">
    <location>
        <begin position="107"/>
        <end position="123"/>
    </location>
</feature>
<proteinExistence type="predicted"/>
<feature type="transmembrane region" description="Helical" evidence="6">
    <location>
        <begin position="9"/>
        <end position="29"/>
    </location>
</feature>
<feature type="transmembrane region" description="Helical" evidence="6">
    <location>
        <begin position="237"/>
        <end position="259"/>
    </location>
</feature>
<evidence type="ECO:0000256" key="3">
    <source>
        <dbReference type="ARBA" id="ARBA00022692"/>
    </source>
</evidence>
<dbReference type="GO" id="GO:0005886">
    <property type="term" value="C:plasma membrane"/>
    <property type="evidence" value="ECO:0007669"/>
    <property type="project" value="UniProtKB-SubCell"/>
</dbReference>
<keyword evidence="5 6" id="KW-0472">Membrane</keyword>
<feature type="transmembrane region" description="Helical" evidence="6">
    <location>
        <begin position="41"/>
        <end position="68"/>
    </location>
</feature>
<feature type="transmembrane region" description="Helical" evidence="6">
    <location>
        <begin position="135"/>
        <end position="154"/>
    </location>
</feature>
<dbReference type="InterPro" id="IPR050833">
    <property type="entry name" value="Poly_Biosynth_Transport"/>
</dbReference>
<keyword evidence="3 6" id="KW-0812">Transmembrane</keyword>
<evidence type="ECO:0000256" key="6">
    <source>
        <dbReference type="SAM" id="Phobius"/>
    </source>
</evidence>
<evidence type="ECO:0000313" key="8">
    <source>
        <dbReference type="Proteomes" id="UP000198963"/>
    </source>
</evidence>
<keyword evidence="8" id="KW-1185">Reference proteome</keyword>
<feature type="transmembrane region" description="Helical" evidence="6">
    <location>
        <begin position="80"/>
        <end position="101"/>
    </location>
</feature>
<gene>
    <name evidence="7" type="ORF">SAMN04489797_1595</name>
</gene>
<comment type="subcellular location">
    <subcellularLocation>
        <location evidence="1">Cell membrane</location>
        <topology evidence="1">Multi-pass membrane protein</topology>
    </subcellularLocation>
</comment>
<feature type="transmembrane region" description="Helical" evidence="6">
    <location>
        <begin position="207"/>
        <end position="231"/>
    </location>
</feature>
<protein>
    <submittedName>
        <fullName evidence="7">Polysaccharide biosynthesis protein</fullName>
    </submittedName>
</protein>
<sequence length="418" mass="48249">MINAIKKHAIFGVVFTVAKALVYFTPLLLADVLTTSDYGILEYALAGLGVIVNTLINIGVPGAYPYFIIREKKDNLKTGFSLHPLVLLLPFVINQFAFLYLSLDVNFYLAFNISYIIANQIFYSTQLKSHEKASYAVVLDSGIYIILFLFFIGFKTGALVPSITVINRFVLAYALFYVFMGIIRFIKSEKQNIIDHYKTILRFSVHLLISTFLIFLITTSGRILVEFFFGFDEVGIYAFYFRLAAIVVMIHQIINIAYFKKIYTFSPVILDQYFYKFFLIISVLSITIYFISPFIVGEFSNFFKDTFETYKGVYFLLSAQMIMWIASALNSNIIDRENSAKINNVFFLILICVVGVLLYIFKGEFLFTQLIYIHFMSIYIACMIQYYTLSKKCIYFKKSAITLTIIFLLESGYYFLCF</sequence>
<feature type="transmembrane region" description="Helical" evidence="6">
    <location>
        <begin position="166"/>
        <end position="186"/>
    </location>
</feature>
<accession>A0A1H1S705</accession>
<evidence type="ECO:0000256" key="1">
    <source>
        <dbReference type="ARBA" id="ARBA00004651"/>
    </source>
</evidence>
<keyword evidence="2" id="KW-1003">Cell membrane</keyword>
<evidence type="ECO:0000313" key="7">
    <source>
        <dbReference type="EMBL" id="SDS43546.1"/>
    </source>
</evidence>
<dbReference type="AlphaFoldDB" id="A0A1H1S705"/>
<feature type="transmembrane region" description="Helical" evidence="6">
    <location>
        <begin position="342"/>
        <end position="361"/>
    </location>
</feature>
<feature type="transmembrane region" description="Helical" evidence="6">
    <location>
        <begin position="312"/>
        <end position="330"/>
    </location>
</feature>
<reference evidence="7 8" key="1">
    <citation type="submission" date="2016-10" db="EMBL/GenBank/DDBJ databases">
        <authorList>
            <person name="Varghese N."/>
            <person name="Submissions S."/>
        </authorList>
    </citation>
    <scope>NUCLEOTIDE SEQUENCE [LARGE SCALE GENOMIC DNA]</scope>
    <source>
        <strain evidence="7 8">RHA_55</strain>
    </source>
</reference>
<dbReference type="PANTHER" id="PTHR30250:SF11">
    <property type="entry name" value="O-ANTIGEN TRANSPORTER-RELATED"/>
    <property type="match status" value="1"/>
</dbReference>
<dbReference type="Pfam" id="PF01943">
    <property type="entry name" value="Polysacc_synt"/>
    <property type="match status" value="1"/>
</dbReference>
<dbReference type="EMBL" id="LT629774">
    <property type="protein sequence ID" value="SDS43546.1"/>
    <property type="molecule type" value="Genomic_DNA"/>
</dbReference>
<feature type="transmembrane region" description="Helical" evidence="6">
    <location>
        <begin position="399"/>
        <end position="416"/>
    </location>
</feature>
<name>A0A1H1S705_9FLAO</name>
<dbReference type="STRING" id="1249933.SAMN04489797_1595"/>
<dbReference type="InterPro" id="IPR002797">
    <property type="entry name" value="Polysacc_synth"/>
</dbReference>
<keyword evidence="4 6" id="KW-1133">Transmembrane helix</keyword>
<dbReference type="PANTHER" id="PTHR30250">
    <property type="entry name" value="PST FAMILY PREDICTED COLANIC ACID TRANSPORTER"/>
    <property type="match status" value="1"/>
</dbReference>